<evidence type="ECO:0000313" key="1">
    <source>
        <dbReference type="EMBL" id="EJK44247.1"/>
    </source>
</evidence>
<name>K0RCN6_THAOC</name>
<proteinExistence type="predicted"/>
<dbReference type="AlphaFoldDB" id="K0RCN6"/>
<dbReference type="EMBL" id="AGNL01049980">
    <property type="protein sequence ID" value="EJK44247.1"/>
    <property type="molecule type" value="Genomic_DNA"/>
</dbReference>
<comment type="caution">
    <text evidence="1">The sequence shown here is derived from an EMBL/GenBank/DDBJ whole genome shotgun (WGS) entry which is preliminary data.</text>
</comment>
<dbReference type="Proteomes" id="UP000266841">
    <property type="component" value="Unassembled WGS sequence"/>
</dbReference>
<organism evidence="1 2">
    <name type="scientific">Thalassiosira oceanica</name>
    <name type="common">Marine diatom</name>
    <dbReference type="NCBI Taxonomy" id="159749"/>
    <lineage>
        <taxon>Eukaryota</taxon>
        <taxon>Sar</taxon>
        <taxon>Stramenopiles</taxon>
        <taxon>Ochrophyta</taxon>
        <taxon>Bacillariophyta</taxon>
        <taxon>Coscinodiscophyceae</taxon>
        <taxon>Thalassiosirophycidae</taxon>
        <taxon>Thalassiosirales</taxon>
        <taxon>Thalassiosiraceae</taxon>
        <taxon>Thalassiosira</taxon>
    </lineage>
</organism>
<keyword evidence="2" id="KW-1185">Reference proteome</keyword>
<evidence type="ECO:0000313" key="2">
    <source>
        <dbReference type="Proteomes" id="UP000266841"/>
    </source>
</evidence>
<reference evidence="1 2" key="1">
    <citation type="journal article" date="2012" name="Genome Biol.">
        <title>Genome and low-iron response of an oceanic diatom adapted to chronic iron limitation.</title>
        <authorList>
            <person name="Lommer M."/>
            <person name="Specht M."/>
            <person name="Roy A.S."/>
            <person name="Kraemer L."/>
            <person name="Andreson R."/>
            <person name="Gutowska M.A."/>
            <person name="Wolf J."/>
            <person name="Bergner S.V."/>
            <person name="Schilhabel M.B."/>
            <person name="Klostermeier U.C."/>
            <person name="Beiko R.G."/>
            <person name="Rosenstiel P."/>
            <person name="Hippler M."/>
            <person name="Laroche J."/>
        </authorList>
    </citation>
    <scope>NUCLEOTIDE SEQUENCE [LARGE SCALE GENOMIC DNA]</scope>
    <source>
        <strain evidence="1 2">CCMP1005</strain>
    </source>
</reference>
<accession>K0RCN6</accession>
<gene>
    <name evidence="1" type="ORF">THAOC_37231</name>
</gene>
<protein>
    <submittedName>
        <fullName evidence="1">Uncharacterized protein</fullName>
    </submittedName>
</protein>
<feature type="non-terminal residue" evidence="1">
    <location>
        <position position="1"/>
    </location>
</feature>
<sequence>EPCEPCATCERDELADAVDEPRLELDYALDEDRRDALDEDLEVLLRQDCFLETCAGRCSAAVARADEVDQLTLRILPTSRSCALFRDAGCKLAYAVVGTPGLAGATGRSYLARYGSICENVCGAVVGPGRGPMGGREAGRGADDVLE</sequence>